<evidence type="ECO:0000313" key="3">
    <source>
        <dbReference type="Proteomes" id="UP000637980"/>
    </source>
</evidence>
<sequence>MMTIAYSEMENTNPVNSAKEIFSAVSAQKFNLNEPKISQYNPADEVSKFPFKALSREFNDVRAGAYAEAYGPSIQGKGDGKVLLYTLIGTSTDNGAISLHHKAVLLVPEYTETEFFKNFPQSVLNYLKRLGKHVSREIHRHQTRRATAVLLGLETRLLDDIGIKRSDVVSALAESGSEDASRKLAARAKENSDQMWAELTKKQNSNKTE</sequence>
<evidence type="ECO:0000313" key="2">
    <source>
        <dbReference type="EMBL" id="GHB43635.1"/>
    </source>
</evidence>
<accession>A0ABQ3EJW6</accession>
<feature type="region of interest" description="Disordered" evidence="1">
    <location>
        <begin position="180"/>
        <end position="209"/>
    </location>
</feature>
<comment type="caution">
    <text evidence="2">The sequence shown here is derived from an EMBL/GenBank/DDBJ whole genome shotgun (WGS) entry which is preliminary data.</text>
</comment>
<gene>
    <name evidence="2" type="ORF">GCM10007094_36320</name>
</gene>
<dbReference type="Proteomes" id="UP000637980">
    <property type="component" value="Unassembled WGS sequence"/>
</dbReference>
<evidence type="ECO:0000256" key="1">
    <source>
        <dbReference type="SAM" id="MobiDB-lite"/>
    </source>
</evidence>
<organism evidence="2 3">
    <name type="scientific">Pseudovibrio japonicus</name>
    <dbReference type="NCBI Taxonomy" id="366534"/>
    <lineage>
        <taxon>Bacteria</taxon>
        <taxon>Pseudomonadati</taxon>
        <taxon>Pseudomonadota</taxon>
        <taxon>Alphaproteobacteria</taxon>
        <taxon>Hyphomicrobiales</taxon>
        <taxon>Stappiaceae</taxon>
        <taxon>Pseudovibrio</taxon>
    </lineage>
</organism>
<feature type="compositionally biased region" description="Basic and acidic residues" evidence="1">
    <location>
        <begin position="180"/>
        <end position="192"/>
    </location>
</feature>
<dbReference type="RefSeq" id="WP_189438214.1">
    <property type="nucleotide sequence ID" value="NZ_BMXE01000007.1"/>
</dbReference>
<name>A0ABQ3EJW6_9HYPH</name>
<dbReference type="EMBL" id="BMXE01000007">
    <property type="protein sequence ID" value="GHB43635.1"/>
    <property type="molecule type" value="Genomic_DNA"/>
</dbReference>
<protein>
    <submittedName>
        <fullName evidence="2">Uncharacterized protein</fullName>
    </submittedName>
</protein>
<keyword evidence="3" id="KW-1185">Reference proteome</keyword>
<proteinExistence type="predicted"/>
<reference evidence="3" key="1">
    <citation type="journal article" date="2019" name="Int. J. Syst. Evol. Microbiol.">
        <title>The Global Catalogue of Microorganisms (GCM) 10K type strain sequencing project: providing services to taxonomists for standard genome sequencing and annotation.</title>
        <authorList>
            <consortium name="The Broad Institute Genomics Platform"/>
            <consortium name="The Broad Institute Genome Sequencing Center for Infectious Disease"/>
            <person name="Wu L."/>
            <person name="Ma J."/>
        </authorList>
    </citation>
    <scope>NUCLEOTIDE SEQUENCE [LARGE SCALE GENOMIC DNA]</scope>
    <source>
        <strain evidence="3">KCTC 12861</strain>
    </source>
</reference>